<organism evidence="2 3">
    <name type="scientific">Erythrobacter insulae</name>
    <dbReference type="NCBI Taxonomy" id="2584124"/>
    <lineage>
        <taxon>Bacteria</taxon>
        <taxon>Pseudomonadati</taxon>
        <taxon>Pseudomonadota</taxon>
        <taxon>Alphaproteobacteria</taxon>
        <taxon>Sphingomonadales</taxon>
        <taxon>Erythrobacteraceae</taxon>
        <taxon>Erythrobacter/Porphyrobacter group</taxon>
        <taxon>Erythrobacter</taxon>
    </lineage>
</organism>
<dbReference type="AlphaFoldDB" id="A0A547PF38"/>
<dbReference type="PANTHER" id="PTHR37461:SF1">
    <property type="entry name" value="ANTI-SIGMA-K FACTOR RSKA"/>
    <property type="match status" value="1"/>
</dbReference>
<dbReference type="OrthoDB" id="9816387at2"/>
<dbReference type="Proteomes" id="UP000316343">
    <property type="component" value="Unassembled WGS sequence"/>
</dbReference>
<gene>
    <name evidence="2" type="ORF">FGU71_02315</name>
</gene>
<reference evidence="2 3" key="1">
    <citation type="submission" date="2019-06" db="EMBL/GenBank/DDBJ databases">
        <title>Erythrobacter insulae sp. nov., isolated from a tidal flat.</title>
        <authorList>
            <person name="Yoon J.-H."/>
        </authorList>
    </citation>
    <scope>NUCLEOTIDE SEQUENCE [LARGE SCALE GENOMIC DNA]</scope>
    <source>
        <strain evidence="2 3">JBTF-M21</strain>
    </source>
</reference>
<accession>A0A547PF38</accession>
<dbReference type="InterPro" id="IPR018764">
    <property type="entry name" value="RskA_C"/>
</dbReference>
<dbReference type="Pfam" id="PF10099">
    <property type="entry name" value="RskA_C"/>
    <property type="match status" value="1"/>
</dbReference>
<comment type="caution">
    <text evidence="2">The sequence shown here is derived from an EMBL/GenBank/DDBJ whole genome shotgun (WGS) entry which is preliminary data.</text>
</comment>
<keyword evidence="3" id="KW-1185">Reference proteome</keyword>
<name>A0A547PF38_9SPHN</name>
<dbReference type="GO" id="GO:0006417">
    <property type="term" value="P:regulation of translation"/>
    <property type="evidence" value="ECO:0007669"/>
    <property type="project" value="TreeGrafter"/>
</dbReference>
<dbReference type="PANTHER" id="PTHR37461">
    <property type="entry name" value="ANTI-SIGMA-K FACTOR RSKA"/>
    <property type="match status" value="1"/>
</dbReference>
<dbReference type="GO" id="GO:0016989">
    <property type="term" value="F:sigma factor antagonist activity"/>
    <property type="evidence" value="ECO:0007669"/>
    <property type="project" value="TreeGrafter"/>
</dbReference>
<evidence type="ECO:0000259" key="1">
    <source>
        <dbReference type="Pfam" id="PF10099"/>
    </source>
</evidence>
<dbReference type="InterPro" id="IPR051474">
    <property type="entry name" value="Anti-sigma-K/W_factor"/>
</dbReference>
<dbReference type="GO" id="GO:0005886">
    <property type="term" value="C:plasma membrane"/>
    <property type="evidence" value="ECO:0007669"/>
    <property type="project" value="InterPro"/>
</dbReference>
<feature type="domain" description="Anti-sigma K factor RskA C-terminal" evidence="1">
    <location>
        <begin position="119"/>
        <end position="246"/>
    </location>
</feature>
<evidence type="ECO:0000313" key="2">
    <source>
        <dbReference type="EMBL" id="TRD12664.1"/>
    </source>
</evidence>
<proteinExistence type="predicted"/>
<evidence type="ECO:0000313" key="3">
    <source>
        <dbReference type="Proteomes" id="UP000316343"/>
    </source>
</evidence>
<protein>
    <recommendedName>
        <fullName evidence="1">Anti-sigma K factor RskA C-terminal domain-containing protein</fullName>
    </recommendedName>
</protein>
<dbReference type="EMBL" id="VHJK01000001">
    <property type="protein sequence ID" value="TRD12664.1"/>
    <property type="molecule type" value="Genomic_DNA"/>
</dbReference>
<sequence>MTKGIKRDDPMIAIEYALGLLEGQELLTARGRVASEPEFAAEVALWEDRCAPLLDEVAPMVPRSELWAQIEARVNAQREAETAGNVAASTNNMPDRSAGNVIDLQSRLRRWQWTAGLTSAAAAIALAFAAFGPSAVQSPTDVPTTTLASADPLVAQVPIGDTGLRLDVTYIPASEKMLIGAIGLTADGVHDHELWLVPANGGDLQSLGVVAPGEVQSMDLPETIARNLSDGAQLVLTREPIGGKPEGVDAGPVVAEGAFSQV</sequence>